<dbReference type="Pfam" id="PF00777">
    <property type="entry name" value="Glyco_transf_29"/>
    <property type="match status" value="1"/>
</dbReference>
<dbReference type="GO" id="GO:0003828">
    <property type="term" value="F:alpha-N-acetylneuraminate alpha-2,8-sialyltransferase activity"/>
    <property type="evidence" value="ECO:0007669"/>
    <property type="project" value="TreeGrafter"/>
</dbReference>
<evidence type="ECO:0000256" key="9">
    <source>
        <dbReference type="ARBA" id="ARBA00023136"/>
    </source>
</evidence>
<keyword evidence="9" id="KW-0472">Membrane</keyword>
<keyword evidence="10" id="KW-0325">Glycoprotein</keyword>
<dbReference type="OrthoDB" id="10264956at2759"/>
<keyword evidence="5" id="KW-0812">Transmembrane</keyword>
<comment type="similarity">
    <text evidence="2">Belongs to the glycosyltransferase 29 family.</text>
</comment>
<comment type="subcellular location">
    <subcellularLocation>
        <location evidence="1">Golgi apparatus membrane</location>
        <topology evidence="1">Single-pass type II membrane protein</topology>
    </subcellularLocation>
</comment>
<dbReference type="GO" id="GO:0006491">
    <property type="term" value="P:N-glycan processing"/>
    <property type="evidence" value="ECO:0007669"/>
    <property type="project" value="TreeGrafter"/>
</dbReference>
<evidence type="ECO:0000256" key="7">
    <source>
        <dbReference type="ARBA" id="ARBA00022989"/>
    </source>
</evidence>
<evidence type="ECO:0000256" key="6">
    <source>
        <dbReference type="ARBA" id="ARBA00022968"/>
    </source>
</evidence>
<accession>A0A8J9ZCS2</accession>
<dbReference type="CDD" id="cd23963">
    <property type="entry name" value="GT29_ST8SIA"/>
    <property type="match status" value="1"/>
</dbReference>
<evidence type="ECO:0000256" key="10">
    <source>
        <dbReference type="ARBA" id="ARBA00023180"/>
    </source>
</evidence>
<dbReference type="PANTHER" id="PTHR11987">
    <property type="entry name" value="ALPHA-2,8-SIALYLTRANSFERASE"/>
    <property type="match status" value="1"/>
</dbReference>
<keyword evidence="7" id="KW-1133">Transmembrane helix</keyword>
<sequence length="325" mass="36435">MDSRLGQIPTAQPTRHGVFGNEATEVRSAAVAAPIVTRGLPPPTAHAQPARDWAFGNLAPDSSWQFKAEALREVRNITERLHFETHLEEHKYGNVTKNSALPIGHYNACAVVGNSGVLLGSRCGAEIDSMDYVIRIDLPVLRGLEKDVGGRTDMTVLNLKTPRRMAESSHFKNRSQDVYESRLQDVKDSVLLADHRSRIYITEALGVYKLPFSVLTTKNKLRTGVMPVASAIANKPMRQTATIGLVSVLMMTTFCDHSYIYGFFPFTRDMNNVSVPYHYYPHDKVDPPIMDGFDSLHNVDQEYDFHRDLHRRGVLKMQLGPCGKR</sequence>
<dbReference type="Proteomes" id="UP000838412">
    <property type="component" value="Chromosome 19"/>
</dbReference>
<dbReference type="AlphaFoldDB" id="A0A8J9ZCS2"/>
<keyword evidence="4" id="KW-0808">Transferase</keyword>
<dbReference type="InterPro" id="IPR038578">
    <property type="entry name" value="GT29-like_sf"/>
</dbReference>
<name>A0A8J9ZCS2_BRALA</name>
<evidence type="ECO:0000256" key="2">
    <source>
        <dbReference type="ARBA" id="ARBA00006003"/>
    </source>
</evidence>
<evidence type="ECO:0000256" key="8">
    <source>
        <dbReference type="ARBA" id="ARBA00023034"/>
    </source>
</evidence>
<organism evidence="11 12">
    <name type="scientific">Branchiostoma lanceolatum</name>
    <name type="common">Common lancelet</name>
    <name type="synonym">Amphioxus lanceolatum</name>
    <dbReference type="NCBI Taxonomy" id="7740"/>
    <lineage>
        <taxon>Eukaryota</taxon>
        <taxon>Metazoa</taxon>
        <taxon>Chordata</taxon>
        <taxon>Cephalochordata</taxon>
        <taxon>Leptocardii</taxon>
        <taxon>Amphioxiformes</taxon>
        <taxon>Branchiostomatidae</taxon>
        <taxon>Branchiostoma</taxon>
    </lineage>
</organism>
<evidence type="ECO:0000256" key="3">
    <source>
        <dbReference type="ARBA" id="ARBA00022676"/>
    </source>
</evidence>
<gene>
    <name evidence="11" type="primary">ST8SIA2</name>
    <name evidence="11" type="ORF">BLAG_LOCUS12209</name>
</gene>
<evidence type="ECO:0000313" key="12">
    <source>
        <dbReference type="Proteomes" id="UP000838412"/>
    </source>
</evidence>
<evidence type="ECO:0000256" key="4">
    <source>
        <dbReference type="ARBA" id="ARBA00022679"/>
    </source>
</evidence>
<protein>
    <submittedName>
        <fullName evidence="11">ST8SIA2 protein</fullName>
    </submittedName>
</protein>
<keyword evidence="6" id="KW-0735">Signal-anchor</keyword>
<dbReference type="EMBL" id="OV696704">
    <property type="protein sequence ID" value="CAH1252009.1"/>
    <property type="molecule type" value="Genomic_DNA"/>
</dbReference>
<dbReference type="InterPro" id="IPR050943">
    <property type="entry name" value="Glycosyltr_29_Sialyltrsf"/>
</dbReference>
<evidence type="ECO:0000313" key="11">
    <source>
        <dbReference type="EMBL" id="CAH1252009.1"/>
    </source>
</evidence>
<keyword evidence="8" id="KW-0333">Golgi apparatus</keyword>
<dbReference type="GO" id="GO:0009311">
    <property type="term" value="P:oligosaccharide metabolic process"/>
    <property type="evidence" value="ECO:0007669"/>
    <property type="project" value="TreeGrafter"/>
</dbReference>
<evidence type="ECO:0000256" key="5">
    <source>
        <dbReference type="ARBA" id="ARBA00022692"/>
    </source>
</evidence>
<keyword evidence="3" id="KW-0328">Glycosyltransferase</keyword>
<dbReference type="InterPro" id="IPR001675">
    <property type="entry name" value="Glyco_trans_29"/>
</dbReference>
<dbReference type="Gene3D" id="3.90.1480.20">
    <property type="entry name" value="Glycosyl transferase family 29"/>
    <property type="match status" value="1"/>
</dbReference>
<reference evidence="11" key="1">
    <citation type="submission" date="2022-01" db="EMBL/GenBank/DDBJ databases">
        <authorList>
            <person name="Braso-Vives M."/>
        </authorList>
    </citation>
    <scope>NUCLEOTIDE SEQUENCE</scope>
</reference>
<proteinExistence type="inferred from homology"/>
<dbReference type="PANTHER" id="PTHR11987:SF53">
    <property type="entry name" value="ALPHA-2,8-SIALYLTRANSFERASE 8F-LIKE"/>
    <property type="match status" value="1"/>
</dbReference>
<keyword evidence="12" id="KW-1185">Reference proteome</keyword>
<evidence type="ECO:0000256" key="1">
    <source>
        <dbReference type="ARBA" id="ARBA00004323"/>
    </source>
</evidence>
<dbReference type="GO" id="GO:0000139">
    <property type="term" value="C:Golgi membrane"/>
    <property type="evidence" value="ECO:0007669"/>
    <property type="project" value="UniProtKB-SubCell"/>
</dbReference>